<dbReference type="Pfam" id="PF00004">
    <property type="entry name" value="AAA"/>
    <property type="match status" value="2"/>
</dbReference>
<dbReference type="InterPro" id="IPR057495">
    <property type="entry name" value="AAA_lid_BCS1"/>
</dbReference>
<dbReference type="PANTHER" id="PTHR23070">
    <property type="entry name" value="BCS1 AAA-TYPE ATPASE"/>
    <property type="match status" value="1"/>
</dbReference>
<keyword evidence="3" id="KW-0812">Transmembrane</keyword>
<evidence type="ECO:0000256" key="5">
    <source>
        <dbReference type="ARBA" id="ARBA00022792"/>
    </source>
</evidence>
<feature type="compositionally biased region" description="Basic and acidic residues" evidence="13">
    <location>
        <begin position="335"/>
        <end position="356"/>
    </location>
</feature>
<dbReference type="InterPro" id="IPR003960">
    <property type="entry name" value="ATPase_AAA_CS"/>
</dbReference>
<evidence type="ECO:0000256" key="8">
    <source>
        <dbReference type="ARBA" id="ARBA00022989"/>
    </source>
</evidence>
<comment type="catalytic activity">
    <reaction evidence="11">
        <text>ATP + H2O = ADP + phosphate + H(+)</text>
        <dbReference type="Rhea" id="RHEA:13065"/>
        <dbReference type="ChEBI" id="CHEBI:15377"/>
        <dbReference type="ChEBI" id="CHEBI:15378"/>
        <dbReference type="ChEBI" id="CHEBI:30616"/>
        <dbReference type="ChEBI" id="CHEBI:43474"/>
        <dbReference type="ChEBI" id="CHEBI:456216"/>
    </reaction>
    <physiologicalReaction direction="left-to-right" evidence="11">
        <dbReference type="Rhea" id="RHEA:13066"/>
    </physiologicalReaction>
</comment>
<dbReference type="GO" id="GO:0005743">
    <property type="term" value="C:mitochondrial inner membrane"/>
    <property type="evidence" value="ECO:0007669"/>
    <property type="project" value="UniProtKB-SubCell"/>
</dbReference>
<feature type="compositionally biased region" description="Acidic residues" evidence="13">
    <location>
        <begin position="433"/>
        <end position="444"/>
    </location>
</feature>
<evidence type="ECO:0000259" key="14">
    <source>
        <dbReference type="SMART" id="SM00382"/>
    </source>
</evidence>
<keyword evidence="6" id="KW-0378">Hydrolase</keyword>
<feature type="region of interest" description="Disordered" evidence="13">
    <location>
        <begin position="326"/>
        <end position="362"/>
    </location>
</feature>
<evidence type="ECO:0000256" key="6">
    <source>
        <dbReference type="ARBA" id="ARBA00022801"/>
    </source>
</evidence>
<keyword evidence="8" id="KW-1133">Transmembrane helix</keyword>
<feature type="compositionally biased region" description="Basic and acidic residues" evidence="13">
    <location>
        <begin position="523"/>
        <end position="534"/>
    </location>
</feature>
<dbReference type="OrthoDB" id="10251412at2759"/>
<evidence type="ECO:0000313" key="17">
    <source>
        <dbReference type="Proteomes" id="UP000015241"/>
    </source>
</evidence>
<dbReference type="Gene3D" id="3.40.50.300">
    <property type="entry name" value="P-loop containing nucleotide triphosphate hydrolases"/>
    <property type="match status" value="1"/>
</dbReference>
<evidence type="ECO:0000256" key="7">
    <source>
        <dbReference type="ARBA" id="ARBA00022840"/>
    </source>
</evidence>
<dbReference type="PROSITE" id="PS00674">
    <property type="entry name" value="AAA"/>
    <property type="match status" value="1"/>
</dbReference>
<dbReference type="Proteomes" id="UP000015241">
    <property type="component" value="Unassembled WGS sequence"/>
</dbReference>
<evidence type="ECO:0008006" key="18">
    <source>
        <dbReference type="Google" id="ProtNLM"/>
    </source>
</evidence>
<evidence type="ECO:0000256" key="1">
    <source>
        <dbReference type="ARBA" id="ARBA00004434"/>
    </source>
</evidence>
<dbReference type="GO" id="GO:0016887">
    <property type="term" value="F:ATP hydrolysis activity"/>
    <property type="evidence" value="ECO:0007669"/>
    <property type="project" value="InterPro"/>
</dbReference>
<reference evidence="16 17" key="1">
    <citation type="journal article" date="2012" name="Science">
        <title>The Paleozoic origin of enzymatic lignin decomposition reconstructed from 31 fungal genomes.</title>
        <authorList>
            <person name="Floudas D."/>
            <person name="Binder M."/>
            <person name="Riley R."/>
            <person name="Barry K."/>
            <person name="Blanchette R.A."/>
            <person name="Henrissat B."/>
            <person name="Martinez A.T."/>
            <person name="Otillar R."/>
            <person name="Spatafora J.W."/>
            <person name="Yadav J.S."/>
            <person name="Aerts A."/>
            <person name="Benoit I."/>
            <person name="Boyd A."/>
            <person name="Carlson A."/>
            <person name="Copeland A."/>
            <person name="Coutinho P.M."/>
            <person name="de Vries R.P."/>
            <person name="Ferreira P."/>
            <person name="Findley K."/>
            <person name="Foster B."/>
            <person name="Gaskell J."/>
            <person name="Glotzer D."/>
            <person name="Gorecki P."/>
            <person name="Heitman J."/>
            <person name="Hesse C."/>
            <person name="Hori C."/>
            <person name="Igarashi K."/>
            <person name="Jurgens J.A."/>
            <person name="Kallen N."/>
            <person name="Kersten P."/>
            <person name="Kohler A."/>
            <person name="Kuees U."/>
            <person name="Kumar T.K.A."/>
            <person name="Kuo A."/>
            <person name="LaButti K."/>
            <person name="Larrondo L.F."/>
            <person name="Lindquist E."/>
            <person name="Ling A."/>
            <person name="Lombard V."/>
            <person name="Lucas S."/>
            <person name="Lundell T."/>
            <person name="Martin R."/>
            <person name="McLaughlin D.J."/>
            <person name="Morgenstern I."/>
            <person name="Morin E."/>
            <person name="Murat C."/>
            <person name="Nagy L.G."/>
            <person name="Nolan M."/>
            <person name="Ohm R.A."/>
            <person name="Patyshakuliyeva A."/>
            <person name="Rokas A."/>
            <person name="Ruiz-Duenas F.J."/>
            <person name="Sabat G."/>
            <person name="Salamov A."/>
            <person name="Samejima M."/>
            <person name="Schmutz J."/>
            <person name="Slot J.C."/>
            <person name="St John F."/>
            <person name="Stenlid J."/>
            <person name="Sun H."/>
            <person name="Sun S."/>
            <person name="Syed K."/>
            <person name="Tsang A."/>
            <person name="Wiebenga A."/>
            <person name="Young D."/>
            <person name="Pisabarro A."/>
            <person name="Eastwood D.C."/>
            <person name="Martin F."/>
            <person name="Cullen D."/>
            <person name="Grigoriev I.V."/>
            <person name="Hibbett D.S."/>
        </authorList>
    </citation>
    <scope>NUCLEOTIDE SEQUENCE</scope>
    <source>
        <strain evidence="17">FP-58527</strain>
    </source>
</reference>
<dbReference type="SMART" id="SM00382">
    <property type="entry name" value="AAA"/>
    <property type="match status" value="1"/>
</dbReference>
<evidence type="ECO:0000256" key="9">
    <source>
        <dbReference type="ARBA" id="ARBA00023128"/>
    </source>
</evidence>
<keyword evidence="4 12" id="KW-0547">Nucleotide-binding</keyword>
<dbReference type="SMART" id="SM01024">
    <property type="entry name" value="BCS1_N"/>
    <property type="match status" value="1"/>
</dbReference>
<dbReference type="GO" id="GO:0005524">
    <property type="term" value="F:ATP binding"/>
    <property type="evidence" value="ECO:0007669"/>
    <property type="project" value="UniProtKB-KW"/>
</dbReference>
<dbReference type="SUPFAM" id="SSF52540">
    <property type="entry name" value="P-loop containing nucleoside triphosphate hydrolases"/>
    <property type="match status" value="1"/>
</dbReference>
<protein>
    <recommendedName>
        <fullName evidence="18">AAA+ ATPase domain-containing protein</fullName>
    </recommendedName>
</protein>
<evidence type="ECO:0000256" key="11">
    <source>
        <dbReference type="ARBA" id="ARBA00048778"/>
    </source>
</evidence>
<keyword evidence="17" id="KW-1185">Reference proteome</keyword>
<evidence type="ECO:0000256" key="3">
    <source>
        <dbReference type="ARBA" id="ARBA00022692"/>
    </source>
</evidence>
<dbReference type="InterPro" id="IPR027417">
    <property type="entry name" value="P-loop_NTPase"/>
</dbReference>
<name>S8F0G3_FOMSC</name>
<evidence type="ECO:0000259" key="15">
    <source>
        <dbReference type="SMART" id="SM01024"/>
    </source>
</evidence>
<keyword evidence="9" id="KW-0496">Mitochondrion</keyword>
<dbReference type="Pfam" id="PF08740">
    <property type="entry name" value="BCS1_N"/>
    <property type="match status" value="1"/>
</dbReference>
<dbReference type="InterPro" id="IPR050747">
    <property type="entry name" value="Mitochondrial_chaperone_BCS1"/>
</dbReference>
<dbReference type="eggNOG" id="KOG0743">
    <property type="taxonomic scope" value="Eukaryota"/>
</dbReference>
<sequence>MSLQALTSVFNATASATAHTASNNSLPSATNDFHTLISTVLSLSALRDWLKLFVVGGLLEWCRRYFSSFRDWVMGAFWITASFDANDDSYQWVLYWISRHPVWDRARTIEVSTRDFGLESREDDDNETASKISYLPSMNNTHSLWYRGHYITVAREEKNENVWTTKEYLSLGILARNRGVLQELLEEAREAYKAAVEKVISIYAADTSGDWTFMTSRPKRPLSSIILDPGIKETLLNDARDFLSSRKWYTDRGIPFRRGYLLYGAPGSGKTSMIQSIAGELGLNVYIVTLSRVGMDDSSLNELISNMPRRCIALMEDIDAAFTTGITRDLPSDAQPRRDGDDSKEDSPGRHEDPARSDAGSRVTLSGLLNALDGIGAQEGRILFATTNNYKALDPALCRPGRMDLHLEFRLSSRHQAESLYKCFYLPDFGADESDDAGEGDEEGAGASEKTPLLADPKHNTVSSQTIQHAPIHDLSRREVLELAMRFAEMIPEREFSMASLQGYLMMYKNRPRQAVEDASSWVEKERAAKRERR</sequence>
<proteinExistence type="inferred from homology"/>
<feature type="region of interest" description="Disordered" evidence="13">
    <location>
        <begin position="433"/>
        <end position="455"/>
    </location>
</feature>
<dbReference type="AlphaFoldDB" id="S8F0G3"/>
<organism evidence="16 17">
    <name type="scientific">Fomitopsis schrenkii</name>
    <name type="common">Brown rot fungus</name>
    <dbReference type="NCBI Taxonomy" id="2126942"/>
    <lineage>
        <taxon>Eukaryota</taxon>
        <taxon>Fungi</taxon>
        <taxon>Dikarya</taxon>
        <taxon>Basidiomycota</taxon>
        <taxon>Agaricomycotina</taxon>
        <taxon>Agaricomycetes</taxon>
        <taxon>Polyporales</taxon>
        <taxon>Fomitopsis</taxon>
    </lineage>
</organism>
<evidence type="ECO:0000256" key="13">
    <source>
        <dbReference type="SAM" id="MobiDB-lite"/>
    </source>
</evidence>
<dbReference type="EMBL" id="KE504210">
    <property type="protein sequence ID" value="EPS95295.1"/>
    <property type="molecule type" value="Genomic_DNA"/>
</dbReference>
<dbReference type="InParanoid" id="S8F0G3"/>
<evidence type="ECO:0000256" key="4">
    <source>
        <dbReference type="ARBA" id="ARBA00022741"/>
    </source>
</evidence>
<keyword evidence="10" id="KW-0472">Membrane</keyword>
<feature type="domain" description="BCS1 N-terminal" evidence="15">
    <location>
        <begin position="53"/>
        <end position="225"/>
    </location>
</feature>
<dbReference type="STRING" id="743788.S8F0G3"/>
<evidence type="ECO:0000256" key="10">
    <source>
        <dbReference type="ARBA" id="ARBA00023136"/>
    </source>
</evidence>
<dbReference type="InterPro" id="IPR003959">
    <property type="entry name" value="ATPase_AAA_core"/>
</dbReference>
<dbReference type="HOGENOM" id="CLU_010189_3_2_1"/>
<feature type="domain" description="AAA+ ATPase" evidence="14">
    <location>
        <begin position="256"/>
        <end position="413"/>
    </location>
</feature>
<keyword evidence="7 12" id="KW-0067">ATP-binding</keyword>
<comment type="subcellular location">
    <subcellularLocation>
        <location evidence="1">Mitochondrion inner membrane</location>
        <topology evidence="1">Single-pass membrane protein</topology>
    </subcellularLocation>
</comment>
<evidence type="ECO:0000256" key="12">
    <source>
        <dbReference type="RuleBase" id="RU003651"/>
    </source>
</evidence>
<accession>S8F0G3</accession>
<dbReference type="InterPro" id="IPR014851">
    <property type="entry name" value="BCS1_N"/>
</dbReference>
<keyword evidence="5" id="KW-0999">Mitochondrion inner membrane</keyword>
<evidence type="ECO:0000313" key="16">
    <source>
        <dbReference type="EMBL" id="EPS95295.1"/>
    </source>
</evidence>
<comment type="similarity">
    <text evidence="2">Belongs to the AAA ATPase family. BCS1 subfamily.</text>
</comment>
<dbReference type="InterPro" id="IPR003593">
    <property type="entry name" value="AAA+_ATPase"/>
</dbReference>
<gene>
    <name evidence="16" type="ORF">FOMPIDRAFT_1132740</name>
</gene>
<dbReference type="Pfam" id="PF25426">
    <property type="entry name" value="AAA_lid_BCS1"/>
    <property type="match status" value="1"/>
</dbReference>
<feature type="region of interest" description="Disordered" evidence="13">
    <location>
        <begin position="514"/>
        <end position="534"/>
    </location>
</feature>
<evidence type="ECO:0000256" key="2">
    <source>
        <dbReference type="ARBA" id="ARBA00007448"/>
    </source>
</evidence>